<dbReference type="EMBL" id="JAAGAX010000005">
    <property type="protein sequence ID" value="KAF2313163.1"/>
    <property type="molecule type" value="Genomic_DNA"/>
</dbReference>
<organism evidence="3 4">
    <name type="scientific">Hevea brasiliensis</name>
    <name type="common">Para rubber tree</name>
    <name type="synonym">Siphonia brasiliensis</name>
    <dbReference type="NCBI Taxonomy" id="3981"/>
    <lineage>
        <taxon>Eukaryota</taxon>
        <taxon>Viridiplantae</taxon>
        <taxon>Streptophyta</taxon>
        <taxon>Embryophyta</taxon>
        <taxon>Tracheophyta</taxon>
        <taxon>Spermatophyta</taxon>
        <taxon>Magnoliopsida</taxon>
        <taxon>eudicotyledons</taxon>
        <taxon>Gunneridae</taxon>
        <taxon>Pentapetalae</taxon>
        <taxon>rosids</taxon>
        <taxon>fabids</taxon>
        <taxon>Malpighiales</taxon>
        <taxon>Euphorbiaceae</taxon>
        <taxon>Crotonoideae</taxon>
        <taxon>Micrandreae</taxon>
        <taxon>Hevea</taxon>
    </lineage>
</organism>
<dbReference type="Pfam" id="PF00995">
    <property type="entry name" value="Sec1"/>
    <property type="match status" value="1"/>
</dbReference>
<comment type="caution">
    <text evidence="3">The sequence shown here is derived from an EMBL/GenBank/DDBJ whole genome shotgun (WGS) entry which is preliminary data.</text>
</comment>
<evidence type="ECO:0000256" key="2">
    <source>
        <dbReference type="SAM" id="MobiDB-lite"/>
    </source>
</evidence>
<keyword evidence="4" id="KW-1185">Reference proteome</keyword>
<dbReference type="Gene3D" id="3.40.50.1910">
    <property type="match status" value="1"/>
</dbReference>
<dbReference type="PIRSF" id="PIRSF005715">
    <property type="entry name" value="VPS45_Sec1"/>
    <property type="match status" value="1"/>
</dbReference>
<dbReference type="InterPro" id="IPR043127">
    <property type="entry name" value="Sec-1-like_dom3a"/>
</dbReference>
<dbReference type="SUPFAM" id="SSF56815">
    <property type="entry name" value="Sec1/munc18-like (SM) proteins"/>
    <property type="match status" value="1"/>
</dbReference>
<dbReference type="Gene3D" id="3.90.830.10">
    <property type="entry name" value="Syntaxin Binding Protein 1, Chain A, domain 2"/>
    <property type="match status" value="1"/>
</dbReference>
<dbReference type="InterPro" id="IPR027482">
    <property type="entry name" value="Sec1-like_dom2"/>
</dbReference>
<gene>
    <name evidence="3" type="ORF">GH714_009552</name>
</gene>
<name>A0A6A6MLC9_HEVBR</name>
<comment type="similarity">
    <text evidence="1">Belongs to the STXBP/unc-18/SEC1 family.</text>
</comment>
<sequence length="598" mass="68528">MSLSDSDSSSYGAEHKNFRQISRERLLHEMLGSAKSRDSKSTWKVLIMDKLTVKIMSYAWKMADITQEGISLVEDIYRRRQPFPSRDAIYFIQPTKENVVMFLSDMSGKSPLYKKAFVFFSSPISRELVAYIKKDTVVLSRIGALREMNLEYFAIDSQGFTTDNERALEELFGDEEDSRKGDACLNVMATRIATVFASLREFPFVRYRAAKSIDVTTMTTFHDLIPTKLAARVWDRLMHYKQKIEHFPQTETCELLILDRSADQIAPIIHEWTYDAMCHDLLNMEGNKYVHEVPGKTGGPPEKKEVLLDEHDPVWLELRHAHIAVASEQLHEKMTNFVSKNKAAQIQHSSSRDGELTTRDLQKMVQALPQYSEQIEKLSLHVEIAGKINRIIRDLGLRDIGQLEQDLVFGDAGTKDDVTRENKLRLLMILAAICPEKFDSEKGLNLMKLAKLPQDDMNAVNNMRFLRGSPESKKSSTGAFSLKFDIHKKKRAVRKDRTGEEETTWQLSRFYPMIEELVEKLSKGELSKDEYPCMNDPSATFHGTSHAASMNQPPAPHSMRSRRTPTWARPRNSNDGFKWTDSAWVVFKHSLNQVQHSA</sequence>
<dbReference type="FunFam" id="3.90.830.10:FF:000008">
    <property type="entry name" value="SNARE-interacting protein KEULE"/>
    <property type="match status" value="1"/>
</dbReference>
<dbReference type="PANTHER" id="PTHR11679">
    <property type="entry name" value="VESICLE PROTEIN SORTING-ASSOCIATED"/>
    <property type="match status" value="1"/>
</dbReference>
<dbReference type="Gene3D" id="3.40.50.2060">
    <property type="match status" value="1"/>
</dbReference>
<evidence type="ECO:0008006" key="5">
    <source>
        <dbReference type="Google" id="ProtNLM"/>
    </source>
</evidence>
<dbReference type="InterPro" id="IPR036045">
    <property type="entry name" value="Sec1-like_sf"/>
</dbReference>
<protein>
    <recommendedName>
        <fullName evidence="5">SNARE-interacting protein KEULE</fullName>
    </recommendedName>
</protein>
<feature type="region of interest" description="Disordered" evidence="2">
    <location>
        <begin position="539"/>
        <end position="572"/>
    </location>
</feature>
<feature type="compositionally biased region" description="Polar residues" evidence="2">
    <location>
        <begin position="539"/>
        <end position="552"/>
    </location>
</feature>
<dbReference type="Gene3D" id="1.25.40.60">
    <property type="match status" value="1"/>
</dbReference>
<dbReference type="Proteomes" id="UP000467840">
    <property type="component" value="Chromosome 15"/>
</dbReference>
<evidence type="ECO:0000313" key="4">
    <source>
        <dbReference type="Proteomes" id="UP000467840"/>
    </source>
</evidence>
<accession>A0A6A6MLC9</accession>
<evidence type="ECO:0000256" key="1">
    <source>
        <dbReference type="ARBA" id="ARBA00009884"/>
    </source>
</evidence>
<dbReference type="InterPro" id="IPR001619">
    <property type="entry name" value="Sec1-like"/>
</dbReference>
<dbReference type="GO" id="GO:0016192">
    <property type="term" value="P:vesicle-mediated transport"/>
    <property type="evidence" value="ECO:0007669"/>
    <property type="project" value="InterPro"/>
</dbReference>
<dbReference type="InterPro" id="IPR043154">
    <property type="entry name" value="Sec-1-like_dom1"/>
</dbReference>
<dbReference type="AlphaFoldDB" id="A0A6A6MLC9"/>
<reference evidence="3 4" key="1">
    <citation type="journal article" date="2020" name="Mol. Plant">
        <title>The Chromosome-Based Rubber Tree Genome Provides New Insights into Spurge Genome Evolution and Rubber Biosynthesis.</title>
        <authorList>
            <person name="Liu J."/>
            <person name="Shi C."/>
            <person name="Shi C.C."/>
            <person name="Li W."/>
            <person name="Zhang Q.J."/>
            <person name="Zhang Y."/>
            <person name="Li K."/>
            <person name="Lu H.F."/>
            <person name="Shi C."/>
            <person name="Zhu S.T."/>
            <person name="Xiao Z.Y."/>
            <person name="Nan H."/>
            <person name="Yue Y."/>
            <person name="Zhu X.G."/>
            <person name="Wu Y."/>
            <person name="Hong X.N."/>
            <person name="Fan G.Y."/>
            <person name="Tong Y."/>
            <person name="Zhang D."/>
            <person name="Mao C.L."/>
            <person name="Liu Y.L."/>
            <person name="Hao S.J."/>
            <person name="Liu W.Q."/>
            <person name="Lv M.Q."/>
            <person name="Zhang H.B."/>
            <person name="Liu Y."/>
            <person name="Hu-Tang G.R."/>
            <person name="Wang J.P."/>
            <person name="Wang J.H."/>
            <person name="Sun Y.H."/>
            <person name="Ni S.B."/>
            <person name="Chen W.B."/>
            <person name="Zhang X.C."/>
            <person name="Jiao Y.N."/>
            <person name="Eichler E.E."/>
            <person name="Li G.H."/>
            <person name="Liu X."/>
            <person name="Gao L.Z."/>
        </authorList>
    </citation>
    <scope>NUCLEOTIDE SEQUENCE [LARGE SCALE GENOMIC DNA]</scope>
    <source>
        <strain evidence="4">cv. GT1</strain>
        <tissue evidence="3">Leaf</tissue>
    </source>
</reference>
<proteinExistence type="inferred from homology"/>
<evidence type="ECO:0000313" key="3">
    <source>
        <dbReference type="EMBL" id="KAF2313163.1"/>
    </source>
</evidence>